<dbReference type="Proteomes" id="UP001302602">
    <property type="component" value="Unassembled WGS sequence"/>
</dbReference>
<reference evidence="1" key="2">
    <citation type="submission" date="2023-05" db="EMBL/GenBank/DDBJ databases">
        <authorList>
            <consortium name="Lawrence Berkeley National Laboratory"/>
            <person name="Steindorff A."/>
            <person name="Hensen N."/>
            <person name="Bonometti L."/>
            <person name="Westerberg I."/>
            <person name="Brannstrom I.O."/>
            <person name="Guillou S."/>
            <person name="Cros-Aarteil S."/>
            <person name="Calhoun S."/>
            <person name="Haridas S."/>
            <person name="Kuo A."/>
            <person name="Mondo S."/>
            <person name="Pangilinan J."/>
            <person name="Riley R."/>
            <person name="Labutti K."/>
            <person name="Andreopoulos B."/>
            <person name="Lipzen A."/>
            <person name="Chen C."/>
            <person name="Yanf M."/>
            <person name="Daum C."/>
            <person name="Ng V."/>
            <person name="Clum A."/>
            <person name="Ohm R."/>
            <person name="Martin F."/>
            <person name="Silar P."/>
            <person name="Natvig D."/>
            <person name="Lalanne C."/>
            <person name="Gautier V."/>
            <person name="Ament-Velasquez S.L."/>
            <person name="Kruys A."/>
            <person name="Hutchinson M.I."/>
            <person name="Powell A.J."/>
            <person name="Barry K."/>
            <person name="Miller A.N."/>
            <person name="Grigoriev I.V."/>
            <person name="Debuchy R."/>
            <person name="Gladieux P."/>
            <person name="Thoren M.H."/>
            <person name="Johannesson H."/>
        </authorList>
    </citation>
    <scope>NUCLEOTIDE SEQUENCE</scope>
    <source>
        <strain evidence="1">CBS 731.68</strain>
    </source>
</reference>
<dbReference type="EMBL" id="MU853231">
    <property type="protein sequence ID" value="KAK4122374.1"/>
    <property type="molecule type" value="Genomic_DNA"/>
</dbReference>
<gene>
    <name evidence="1" type="ORF">N657DRAFT_647066</name>
</gene>
<keyword evidence="2" id="KW-1185">Reference proteome</keyword>
<dbReference type="GeneID" id="87830014"/>
<dbReference type="AlphaFoldDB" id="A0AAN6TXA9"/>
<proteinExistence type="predicted"/>
<comment type="caution">
    <text evidence="1">The sequence shown here is derived from an EMBL/GenBank/DDBJ whole genome shotgun (WGS) entry which is preliminary data.</text>
</comment>
<evidence type="ECO:0000313" key="1">
    <source>
        <dbReference type="EMBL" id="KAK4122374.1"/>
    </source>
</evidence>
<sequence>MSPTLGQLAGETLWISWRSDLTRNRGRISGERETQIGTWNILLSRISQLISGARTIQSSCLLLVEDSVHLPW</sequence>
<evidence type="ECO:0000313" key="2">
    <source>
        <dbReference type="Proteomes" id="UP001302602"/>
    </source>
</evidence>
<name>A0AAN6TXA9_9PEZI</name>
<organism evidence="1 2">
    <name type="scientific">Parathielavia appendiculata</name>
    <dbReference type="NCBI Taxonomy" id="2587402"/>
    <lineage>
        <taxon>Eukaryota</taxon>
        <taxon>Fungi</taxon>
        <taxon>Dikarya</taxon>
        <taxon>Ascomycota</taxon>
        <taxon>Pezizomycotina</taxon>
        <taxon>Sordariomycetes</taxon>
        <taxon>Sordariomycetidae</taxon>
        <taxon>Sordariales</taxon>
        <taxon>Chaetomiaceae</taxon>
        <taxon>Parathielavia</taxon>
    </lineage>
</organism>
<reference evidence="1" key="1">
    <citation type="journal article" date="2023" name="Mol. Phylogenet. Evol.">
        <title>Genome-scale phylogeny and comparative genomics of the fungal order Sordariales.</title>
        <authorList>
            <person name="Hensen N."/>
            <person name="Bonometti L."/>
            <person name="Westerberg I."/>
            <person name="Brannstrom I.O."/>
            <person name="Guillou S."/>
            <person name="Cros-Aarteil S."/>
            <person name="Calhoun S."/>
            <person name="Haridas S."/>
            <person name="Kuo A."/>
            <person name="Mondo S."/>
            <person name="Pangilinan J."/>
            <person name="Riley R."/>
            <person name="LaButti K."/>
            <person name="Andreopoulos B."/>
            <person name="Lipzen A."/>
            <person name="Chen C."/>
            <person name="Yan M."/>
            <person name="Daum C."/>
            <person name="Ng V."/>
            <person name="Clum A."/>
            <person name="Steindorff A."/>
            <person name="Ohm R.A."/>
            <person name="Martin F."/>
            <person name="Silar P."/>
            <person name="Natvig D.O."/>
            <person name="Lalanne C."/>
            <person name="Gautier V."/>
            <person name="Ament-Velasquez S.L."/>
            <person name="Kruys A."/>
            <person name="Hutchinson M.I."/>
            <person name="Powell A.J."/>
            <person name="Barry K."/>
            <person name="Miller A.N."/>
            <person name="Grigoriev I.V."/>
            <person name="Debuchy R."/>
            <person name="Gladieux P."/>
            <person name="Hiltunen Thoren M."/>
            <person name="Johannesson H."/>
        </authorList>
    </citation>
    <scope>NUCLEOTIDE SEQUENCE</scope>
    <source>
        <strain evidence="1">CBS 731.68</strain>
    </source>
</reference>
<feature type="non-terminal residue" evidence="1">
    <location>
        <position position="1"/>
    </location>
</feature>
<dbReference type="RefSeq" id="XP_062646145.1">
    <property type="nucleotide sequence ID" value="XM_062793245.1"/>
</dbReference>
<accession>A0AAN6TXA9</accession>
<protein>
    <submittedName>
        <fullName evidence="1">Uncharacterized protein</fullName>
    </submittedName>
</protein>